<evidence type="ECO:0000313" key="2">
    <source>
        <dbReference type="EMBL" id="MED6150316.1"/>
    </source>
</evidence>
<keyword evidence="1" id="KW-0472">Membrane</keyword>
<evidence type="ECO:0000313" key="3">
    <source>
        <dbReference type="Proteomes" id="UP001341840"/>
    </source>
</evidence>
<comment type="caution">
    <text evidence="2">The sequence shown here is derived from an EMBL/GenBank/DDBJ whole genome shotgun (WGS) entry which is preliminary data.</text>
</comment>
<sequence>MDVLCNVERVEEKLGYLPFGDSIEANWNGSRWVTKLEIQAIIVQTEDIGERVEVATLVPGVVVLDWVRRRGRSLLHQSAAAGHMPFCFNHQLRVTQTCYFLGANILRYFVWLDEYVASLYEGEIGNTAEVIDPMKRMEERMTSLEKMMMKMESGTMEVNKDGKGTNMRGILLFLLGFAFAYCWAVLFKSLK</sequence>
<gene>
    <name evidence="2" type="ORF">PIB30_071180</name>
</gene>
<accession>A0ABU6TND2</accession>
<protein>
    <submittedName>
        <fullName evidence="2">Uncharacterized protein</fullName>
    </submittedName>
</protein>
<name>A0ABU6TND2_9FABA</name>
<evidence type="ECO:0000256" key="1">
    <source>
        <dbReference type="SAM" id="Phobius"/>
    </source>
</evidence>
<keyword evidence="1" id="KW-1133">Transmembrane helix</keyword>
<dbReference type="Proteomes" id="UP001341840">
    <property type="component" value="Unassembled WGS sequence"/>
</dbReference>
<reference evidence="2 3" key="1">
    <citation type="journal article" date="2023" name="Plants (Basel)">
        <title>Bridging the Gap: Combining Genomics and Transcriptomics Approaches to Understand Stylosanthes scabra, an Orphan Legume from the Brazilian Caatinga.</title>
        <authorList>
            <person name="Ferreira-Neto J.R.C."/>
            <person name="da Silva M.D."/>
            <person name="Binneck E."/>
            <person name="de Melo N.F."/>
            <person name="da Silva R.H."/>
            <person name="de Melo A.L.T.M."/>
            <person name="Pandolfi V."/>
            <person name="Bustamante F.O."/>
            <person name="Brasileiro-Vidal A.C."/>
            <person name="Benko-Iseppon A.M."/>
        </authorList>
    </citation>
    <scope>NUCLEOTIDE SEQUENCE [LARGE SCALE GENOMIC DNA]</scope>
    <source>
        <tissue evidence="2">Leaves</tissue>
    </source>
</reference>
<proteinExistence type="predicted"/>
<feature type="transmembrane region" description="Helical" evidence="1">
    <location>
        <begin position="169"/>
        <end position="187"/>
    </location>
</feature>
<organism evidence="2 3">
    <name type="scientific">Stylosanthes scabra</name>
    <dbReference type="NCBI Taxonomy" id="79078"/>
    <lineage>
        <taxon>Eukaryota</taxon>
        <taxon>Viridiplantae</taxon>
        <taxon>Streptophyta</taxon>
        <taxon>Embryophyta</taxon>
        <taxon>Tracheophyta</taxon>
        <taxon>Spermatophyta</taxon>
        <taxon>Magnoliopsida</taxon>
        <taxon>eudicotyledons</taxon>
        <taxon>Gunneridae</taxon>
        <taxon>Pentapetalae</taxon>
        <taxon>rosids</taxon>
        <taxon>fabids</taxon>
        <taxon>Fabales</taxon>
        <taxon>Fabaceae</taxon>
        <taxon>Papilionoideae</taxon>
        <taxon>50 kb inversion clade</taxon>
        <taxon>dalbergioids sensu lato</taxon>
        <taxon>Dalbergieae</taxon>
        <taxon>Pterocarpus clade</taxon>
        <taxon>Stylosanthes</taxon>
    </lineage>
</organism>
<keyword evidence="3" id="KW-1185">Reference proteome</keyword>
<dbReference type="EMBL" id="JASCZI010091438">
    <property type="protein sequence ID" value="MED6150316.1"/>
    <property type="molecule type" value="Genomic_DNA"/>
</dbReference>
<keyword evidence="1" id="KW-0812">Transmembrane</keyword>